<organism evidence="1 2">
    <name type="scientific">Brucella haematophila</name>
    <dbReference type="NCBI Taxonomy" id="419474"/>
    <lineage>
        <taxon>Bacteria</taxon>
        <taxon>Pseudomonadati</taxon>
        <taxon>Pseudomonadota</taxon>
        <taxon>Alphaproteobacteria</taxon>
        <taxon>Hyphomicrobiales</taxon>
        <taxon>Brucellaceae</taxon>
        <taxon>Brucella/Ochrobactrum group</taxon>
        <taxon>Brucella</taxon>
    </lineage>
</organism>
<evidence type="ECO:0000313" key="2">
    <source>
        <dbReference type="Proteomes" id="UP000704467"/>
    </source>
</evidence>
<accession>A0ABX1DMA5</accession>
<evidence type="ECO:0000313" key="1">
    <source>
        <dbReference type="EMBL" id="NKC02447.1"/>
    </source>
</evidence>
<comment type="caution">
    <text evidence="1">The sequence shown here is derived from an EMBL/GenBank/DDBJ whole genome shotgun (WGS) entry which is preliminary data.</text>
</comment>
<dbReference type="EMBL" id="JAAVLN010000001">
    <property type="protein sequence ID" value="NKC02447.1"/>
    <property type="molecule type" value="Genomic_DNA"/>
</dbReference>
<dbReference type="Proteomes" id="UP000704467">
    <property type="component" value="Unassembled WGS sequence"/>
</dbReference>
<keyword evidence="2" id="KW-1185">Reference proteome</keyword>
<protein>
    <submittedName>
        <fullName evidence="1">Uncharacterized protein</fullName>
    </submittedName>
</protein>
<reference evidence="1 2" key="1">
    <citation type="submission" date="2020-03" db="EMBL/GenBank/DDBJ databases">
        <title>Whole genome sequencing of clinical and environmental type strains of Ochrobactrum.</title>
        <authorList>
            <person name="Dharne M."/>
        </authorList>
    </citation>
    <scope>NUCLEOTIDE SEQUENCE [LARGE SCALE GENOMIC DNA]</scope>
    <source>
        <strain evidence="1 2">CIP 109452</strain>
    </source>
</reference>
<name>A0ABX1DMA5_9HYPH</name>
<dbReference type="RefSeq" id="WP_006471876.1">
    <property type="nucleotide sequence ID" value="NZ_JBHEEQ010000005.1"/>
</dbReference>
<proteinExistence type="predicted"/>
<sequence length="75" mass="8664">MKIRQRRNGEWCMEHNGVEAPYDVEKERGEAFSVYDLDDEDREKPIAFHVDQDTAEALTRAHFKTIAGKLGLRGD</sequence>
<gene>
    <name evidence="1" type="ORF">HED55_00640</name>
</gene>